<organism evidence="3 4">
    <name type="scientific">Vulgatibacter incomptus</name>
    <dbReference type="NCBI Taxonomy" id="1391653"/>
    <lineage>
        <taxon>Bacteria</taxon>
        <taxon>Pseudomonadati</taxon>
        <taxon>Myxococcota</taxon>
        <taxon>Myxococcia</taxon>
        <taxon>Myxococcales</taxon>
        <taxon>Cystobacterineae</taxon>
        <taxon>Vulgatibacteraceae</taxon>
        <taxon>Vulgatibacter</taxon>
    </lineage>
</organism>
<name>A0A0K1P8D0_9BACT</name>
<dbReference type="KEGG" id="vin:AKJ08_0139"/>
<dbReference type="InterPro" id="IPR001882">
    <property type="entry name" value="Biotin_BS"/>
</dbReference>
<dbReference type="AlphaFoldDB" id="A0A0K1P8D0"/>
<protein>
    <submittedName>
        <fullName evidence="3">Methylcrotonyl-CoA carboxylase biotin-containing subunit</fullName>
    </submittedName>
</protein>
<reference evidence="3 4" key="1">
    <citation type="submission" date="2015-08" db="EMBL/GenBank/DDBJ databases">
        <authorList>
            <person name="Babu N.S."/>
            <person name="Beckwith C.J."/>
            <person name="Beseler K.G."/>
            <person name="Brison A."/>
            <person name="Carone J.V."/>
            <person name="Caskin T.P."/>
            <person name="Diamond M."/>
            <person name="Durham M.E."/>
            <person name="Foxe J.M."/>
            <person name="Go M."/>
            <person name="Henderson B.A."/>
            <person name="Jones I.B."/>
            <person name="McGettigan J.A."/>
            <person name="Micheletti S.J."/>
            <person name="Nasrallah M.E."/>
            <person name="Ortiz D."/>
            <person name="Piller C.R."/>
            <person name="Privatt S.R."/>
            <person name="Schneider S.L."/>
            <person name="Sharp S."/>
            <person name="Smith T.C."/>
            <person name="Stanton J.D."/>
            <person name="Ullery H.E."/>
            <person name="Wilson R.J."/>
            <person name="Serrano M.G."/>
            <person name="Buck G."/>
            <person name="Lee V."/>
            <person name="Wang Y."/>
            <person name="Carvalho R."/>
            <person name="Voegtly L."/>
            <person name="Shi R."/>
            <person name="Duckworth R."/>
            <person name="Johnson A."/>
            <person name="Loviza R."/>
            <person name="Walstead R."/>
            <person name="Shah Z."/>
            <person name="Kiflezghi M."/>
            <person name="Wade K."/>
            <person name="Ball S.L."/>
            <person name="Bradley K.W."/>
            <person name="Asai D.J."/>
            <person name="Bowman C.A."/>
            <person name="Russell D.A."/>
            <person name="Pope W.H."/>
            <person name="Jacobs-Sera D."/>
            <person name="Hendrix R.W."/>
            <person name="Hatfull G.F."/>
        </authorList>
    </citation>
    <scope>NUCLEOTIDE SEQUENCE [LARGE SCALE GENOMIC DNA]</scope>
    <source>
        <strain evidence="3 4">DSM 27710</strain>
    </source>
</reference>
<keyword evidence="1" id="KW-0092">Biotin</keyword>
<proteinExistence type="predicted"/>
<dbReference type="InterPro" id="IPR050709">
    <property type="entry name" value="Biotin_Carboxyl_Carrier/Decarb"/>
</dbReference>
<dbReference type="PROSITE" id="PS50968">
    <property type="entry name" value="BIOTINYL_LIPOYL"/>
    <property type="match status" value="1"/>
</dbReference>
<accession>A0A0K1P8D0</accession>
<dbReference type="FunFam" id="2.40.50.100:FF:000003">
    <property type="entry name" value="Acetyl-CoA carboxylase biotin carboxyl carrier protein"/>
    <property type="match status" value="1"/>
</dbReference>
<evidence type="ECO:0000313" key="4">
    <source>
        <dbReference type="Proteomes" id="UP000055590"/>
    </source>
</evidence>
<sequence>MKYQATLAKQNHEIDVVDKGDGVYEVTLDGQVHVLDALELSHGAVSLIVDHASYSVEFEDTADGSVNVLVRDQVFSVDVLDERRLRMRAAGGRFAVEGPQMITAPMPGKVVKYLVAVGEEVAEGQGLVVVEAMKMENELKSPKSGVVKEVFAKEGASVESGAKLVVVE</sequence>
<dbReference type="CDD" id="cd06850">
    <property type="entry name" value="biotinyl_domain"/>
    <property type="match status" value="1"/>
</dbReference>
<dbReference type="Pfam" id="PF00364">
    <property type="entry name" value="Biotin_lipoyl"/>
    <property type="match status" value="1"/>
</dbReference>
<keyword evidence="4" id="KW-1185">Reference proteome</keyword>
<dbReference type="InterPro" id="IPR000089">
    <property type="entry name" value="Biotin_lipoyl"/>
</dbReference>
<dbReference type="InterPro" id="IPR011053">
    <property type="entry name" value="Single_hybrid_motif"/>
</dbReference>
<feature type="domain" description="Lipoyl-binding" evidence="2">
    <location>
        <begin position="93"/>
        <end position="168"/>
    </location>
</feature>
<dbReference type="PANTHER" id="PTHR45266">
    <property type="entry name" value="OXALOACETATE DECARBOXYLASE ALPHA CHAIN"/>
    <property type="match status" value="1"/>
</dbReference>
<dbReference type="EMBL" id="CP012332">
    <property type="protein sequence ID" value="AKU89752.1"/>
    <property type="molecule type" value="Genomic_DNA"/>
</dbReference>
<evidence type="ECO:0000259" key="2">
    <source>
        <dbReference type="PROSITE" id="PS50968"/>
    </source>
</evidence>
<dbReference type="PROSITE" id="PS00188">
    <property type="entry name" value="BIOTIN"/>
    <property type="match status" value="1"/>
</dbReference>
<dbReference type="Proteomes" id="UP000055590">
    <property type="component" value="Chromosome"/>
</dbReference>
<dbReference type="STRING" id="1391653.AKJ08_0139"/>
<evidence type="ECO:0000313" key="3">
    <source>
        <dbReference type="EMBL" id="AKU89752.1"/>
    </source>
</evidence>
<dbReference type="PANTHER" id="PTHR45266:SF3">
    <property type="entry name" value="OXALOACETATE DECARBOXYLASE ALPHA CHAIN"/>
    <property type="match status" value="1"/>
</dbReference>
<dbReference type="OrthoDB" id="9812676at2"/>
<dbReference type="SUPFAM" id="SSF51230">
    <property type="entry name" value="Single hybrid motif"/>
    <property type="match status" value="1"/>
</dbReference>
<gene>
    <name evidence="3" type="ORF">AKJ08_0139</name>
</gene>
<dbReference type="Gene3D" id="2.40.50.100">
    <property type="match status" value="1"/>
</dbReference>
<evidence type="ECO:0000256" key="1">
    <source>
        <dbReference type="ARBA" id="ARBA00023267"/>
    </source>
</evidence>